<evidence type="ECO:0000313" key="3">
    <source>
        <dbReference type="Proteomes" id="UP001172083"/>
    </source>
</evidence>
<dbReference type="SUPFAM" id="SSF51206">
    <property type="entry name" value="cAMP-binding domain-like"/>
    <property type="match status" value="1"/>
</dbReference>
<accession>A0ABT8LAS0</accession>
<sequence>MHDLLLSHLSKHISLSDEEAAKLTTYFEPKVFKKKAYLCRVGEIFREATFVDQGCFVTYSFDKNGKTHVAQVASEGWWAGDIYSFLTQKPSDYFVESFENSTVLQISKAGLETLYLEIPKMERYFRIIIQNAYISMRERMMAAMSKPAMQRYMEFLEAYPGIDQRVPQYVVASYLGIRPEFLSRIRKKLARR</sequence>
<feature type="domain" description="Cyclic nucleotide-binding" evidence="1">
    <location>
        <begin position="30"/>
        <end position="115"/>
    </location>
</feature>
<evidence type="ECO:0000313" key="2">
    <source>
        <dbReference type="EMBL" id="MDN5214763.1"/>
    </source>
</evidence>
<dbReference type="RefSeq" id="WP_346760102.1">
    <property type="nucleotide sequence ID" value="NZ_JAUJEB010000005.1"/>
</dbReference>
<dbReference type="InterPro" id="IPR018490">
    <property type="entry name" value="cNMP-bd_dom_sf"/>
</dbReference>
<name>A0ABT8LAS0_9BACT</name>
<reference evidence="2" key="1">
    <citation type="submission" date="2023-06" db="EMBL/GenBank/DDBJ databases">
        <title>Genomic of Agaribacillus aureum.</title>
        <authorList>
            <person name="Wang G."/>
        </authorList>
    </citation>
    <scope>NUCLEOTIDE SEQUENCE</scope>
    <source>
        <strain evidence="2">BMA12</strain>
    </source>
</reference>
<dbReference type="CDD" id="cd00038">
    <property type="entry name" value="CAP_ED"/>
    <property type="match status" value="1"/>
</dbReference>
<dbReference type="Proteomes" id="UP001172083">
    <property type="component" value="Unassembled WGS sequence"/>
</dbReference>
<organism evidence="2 3">
    <name type="scientific">Agaribacillus aureus</name>
    <dbReference type="NCBI Taxonomy" id="3051825"/>
    <lineage>
        <taxon>Bacteria</taxon>
        <taxon>Pseudomonadati</taxon>
        <taxon>Bacteroidota</taxon>
        <taxon>Cytophagia</taxon>
        <taxon>Cytophagales</taxon>
        <taxon>Splendidivirgaceae</taxon>
        <taxon>Agaribacillus</taxon>
    </lineage>
</organism>
<evidence type="ECO:0000259" key="1">
    <source>
        <dbReference type="Pfam" id="PF00027"/>
    </source>
</evidence>
<keyword evidence="3" id="KW-1185">Reference proteome</keyword>
<gene>
    <name evidence="2" type="ORF">QQ020_21975</name>
</gene>
<dbReference type="InterPro" id="IPR000595">
    <property type="entry name" value="cNMP-bd_dom"/>
</dbReference>
<dbReference type="Pfam" id="PF00027">
    <property type="entry name" value="cNMP_binding"/>
    <property type="match status" value="1"/>
</dbReference>
<dbReference type="InterPro" id="IPR014710">
    <property type="entry name" value="RmlC-like_jellyroll"/>
</dbReference>
<protein>
    <submittedName>
        <fullName evidence="2">Crp/Fnr family transcriptional regulator</fullName>
    </submittedName>
</protein>
<comment type="caution">
    <text evidence="2">The sequence shown here is derived from an EMBL/GenBank/DDBJ whole genome shotgun (WGS) entry which is preliminary data.</text>
</comment>
<dbReference type="Gene3D" id="2.60.120.10">
    <property type="entry name" value="Jelly Rolls"/>
    <property type="match status" value="1"/>
</dbReference>
<proteinExistence type="predicted"/>
<dbReference type="EMBL" id="JAUJEB010000005">
    <property type="protein sequence ID" value="MDN5214763.1"/>
    <property type="molecule type" value="Genomic_DNA"/>
</dbReference>